<evidence type="ECO:0000256" key="8">
    <source>
        <dbReference type="ARBA" id="ARBA00023326"/>
    </source>
</evidence>
<evidence type="ECO:0000256" key="6">
    <source>
        <dbReference type="ARBA" id="ARBA00023157"/>
    </source>
</evidence>
<name>A0AAX6MUB8_9PEZI</name>
<evidence type="ECO:0000256" key="10">
    <source>
        <dbReference type="ARBA" id="ARBA00045077"/>
    </source>
</evidence>
<keyword evidence="8" id="KW-0624">Polysaccharide degradation</keyword>
<dbReference type="EMBL" id="JBANMG010000002">
    <property type="protein sequence ID" value="KAK6956116.1"/>
    <property type="molecule type" value="Genomic_DNA"/>
</dbReference>
<dbReference type="CDD" id="cd21175">
    <property type="entry name" value="LPMO_AA9"/>
    <property type="match status" value="1"/>
</dbReference>
<comment type="cofactor">
    <cofactor evidence="1">
        <name>Cu(2+)</name>
        <dbReference type="ChEBI" id="CHEBI:29036"/>
    </cofactor>
</comment>
<comment type="catalytic activity">
    <reaction evidence="10">
        <text>[(1-&gt;4)-beta-D-glucosyl]n+m + reduced acceptor + O2 = 4-dehydro-beta-D-glucosyl-[(1-&gt;4)-beta-D-glucosyl]n-1 + [(1-&gt;4)-beta-D-glucosyl]m + acceptor + H2O.</text>
        <dbReference type="EC" id="1.14.99.56"/>
    </reaction>
</comment>
<dbReference type="Proteomes" id="UP001369815">
    <property type="component" value="Unassembled WGS sequence"/>
</dbReference>
<keyword evidence="5" id="KW-0136">Cellulose degradation</keyword>
<dbReference type="InterPro" id="IPR005103">
    <property type="entry name" value="AA9_LPMO"/>
</dbReference>
<proteinExistence type="inferred from homology"/>
<evidence type="ECO:0000313" key="14">
    <source>
        <dbReference type="EMBL" id="KAK6956116.1"/>
    </source>
</evidence>
<dbReference type="Gene3D" id="2.70.50.70">
    <property type="match status" value="1"/>
</dbReference>
<dbReference type="GO" id="GO:0005576">
    <property type="term" value="C:extracellular region"/>
    <property type="evidence" value="ECO:0007669"/>
    <property type="project" value="UniProtKB-SubCell"/>
</dbReference>
<organism evidence="14 15">
    <name type="scientific">Daldinia eschscholtzii</name>
    <dbReference type="NCBI Taxonomy" id="292717"/>
    <lineage>
        <taxon>Eukaryota</taxon>
        <taxon>Fungi</taxon>
        <taxon>Dikarya</taxon>
        <taxon>Ascomycota</taxon>
        <taxon>Pezizomycotina</taxon>
        <taxon>Sordariomycetes</taxon>
        <taxon>Xylariomycetidae</taxon>
        <taxon>Xylariales</taxon>
        <taxon>Hypoxylaceae</taxon>
        <taxon>Daldinia</taxon>
    </lineage>
</organism>
<evidence type="ECO:0000256" key="2">
    <source>
        <dbReference type="ARBA" id="ARBA00004613"/>
    </source>
</evidence>
<evidence type="ECO:0000256" key="9">
    <source>
        <dbReference type="ARBA" id="ARBA00044502"/>
    </source>
</evidence>
<keyword evidence="6" id="KW-1015">Disulfide bond</keyword>
<comment type="similarity">
    <text evidence="9">Belongs to the polysaccharide monooxygenase AA9 family.</text>
</comment>
<reference evidence="14 15" key="1">
    <citation type="journal article" date="2024" name="Front Chem Biol">
        <title>Unveiling the potential of Daldinia eschscholtzii MFLUCC 19-0629 through bioactivity and bioinformatics studies for enhanced sustainable agriculture production.</title>
        <authorList>
            <person name="Brooks S."/>
            <person name="Weaver J.A."/>
            <person name="Klomchit A."/>
            <person name="Alharthi S.A."/>
            <person name="Onlamun T."/>
            <person name="Nurani R."/>
            <person name="Vong T.K."/>
            <person name="Alberti F."/>
            <person name="Greco C."/>
        </authorList>
    </citation>
    <scope>NUCLEOTIDE SEQUENCE [LARGE SCALE GENOMIC DNA]</scope>
    <source>
        <strain evidence="14">MFLUCC 19-0629</strain>
    </source>
</reference>
<dbReference type="EC" id="1.14.99.56" evidence="11"/>
<dbReference type="GO" id="GO:0030245">
    <property type="term" value="P:cellulose catabolic process"/>
    <property type="evidence" value="ECO:0007669"/>
    <property type="project" value="UniProtKB-KW"/>
</dbReference>
<evidence type="ECO:0000256" key="5">
    <source>
        <dbReference type="ARBA" id="ARBA00023001"/>
    </source>
</evidence>
<evidence type="ECO:0000256" key="12">
    <source>
        <dbReference type="SAM" id="SignalP"/>
    </source>
</evidence>
<keyword evidence="4 12" id="KW-0732">Signal</keyword>
<dbReference type="AlphaFoldDB" id="A0AAX6MUB8"/>
<evidence type="ECO:0000256" key="7">
    <source>
        <dbReference type="ARBA" id="ARBA00023277"/>
    </source>
</evidence>
<evidence type="ECO:0000256" key="3">
    <source>
        <dbReference type="ARBA" id="ARBA00022525"/>
    </source>
</evidence>
<evidence type="ECO:0000256" key="4">
    <source>
        <dbReference type="ARBA" id="ARBA00022729"/>
    </source>
</evidence>
<gene>
    <name evidence="14" type="ORF">Daesc_001386</name>
</gene>
<keyword evidence="3" id="KW-0964">Secreted</keyword>
<keyword evidence="7" id="KW-0119">Carbohydrate metabolism</keyword>
<comment type="subcellular location">
    <subcellularLocation>
        <location evidence="2">Secreted</location>
    </subcellularLocation>
</comment>
<dbReference type="PANTHER" id="PTHR33353:SF1">
    <property type="entry name" value="ENDO-BETA-1,4-GLUCANASE D"/>
    <property type="match status" value="1"/>
</dbReference>
<keyword evidence="15" id="KW-1185">Reference proteome</keyword>
<feature type="chain" id="PRO_5043780443" description="lytic cellulose monooxygenase (C4-dehydrogenating)" evidence="12">
    <location>
        <begin position="17"/>
        <end position="227"/>
    </location>
</feature>
<accession>A0AAX6MUB8</accession>
<comment type="caution">
    <text evidence="14">The sequence shown here is derived from an EMBL/GenBank/DDBJ whole genome shotgun (WGS) entry which is preliminary data.</text>
</comment>
<evidence type="ECO:0000259" key="13">
    <source>
        <dbReference type="Pfam" id="PF03443"/>
    </source>
</evidence>
<protein>
    <recommendedName>
        <fullName evidence="11">lytic cellulose monooxygenase (C4-dehydrogenating)</fullName>
        <ecNumber evidence="11">1.14.99.56</ecNumber>
    </recommendedName>
</protein>
<dbReference type="PANTHER" id="PTHR33353">
    <property type="entry name" value="PUTATIVE (AFU_ORTHOLOGUE AFUA_1G12560)-RELATED"/>
    <property type="match status" value="1"/>
</dbReference>
<dbReference type="InterPro" id="IPR049892">
    <property type="entry name" value="AA9"/>
</dbReference>
<evidence type="ECO:0000313" key="15">
    <source>
        <dbReference type="Proteomes" id="UP001369815"/>
    </source>
</evidence>
<feature type="signal peptide" evidence="12">
    <location>
        <begin position="1"/>
        <end position="16"/>
    </location>
</feature>
<evidence type="ECO:0000256" key="1">
    <source>
        <dbReference type="ARBA" id="ARBA00001973"/>
    </source>
</evidence>
<sequence length="227" mass="23872">MHKSTLVVSLAAAVSAHQNLHQFWVNGVSPGYEIGIRRAPSNSPVTDVKSNDIVCNVGGDKVPSGVETIPARAGDKITVGWDPSGHPGPITHFLYGPVDDAAKASGVGAGWFKVDERDYVDGHWANEVMQNNGGNYTFSLPASLKSGDYLLRSEMLALHAAQTVGGAQFYIGCMQLKITGSGGNCSPTISLPGAYNAEDKNIYIPDVYNGFDPTTYSAPGGPVASCK</sequence>
<feature type="domain" description="Auxiliary Activity family 9 catalytic" evidence="13">
    <location>
        <begin position="17"/>
        <end position="216"/>
    </location>
</feature>
<evidence type="ECO:0000256" key="11">
    <source>
        <dbReference type="ARBA" id="ARBA00047174"/>
    </source>
</evidence>
<dbReference type="Pfam" id="PF03443">
    <property type="entry name" value="AA9"/>
    <property type="match status" value="1"/>
</dbReference>